<accession>A0A8S5PIM3</accession>
<organism evidence="1">
    <name type="scientific">Siphoviridae sp. ctQWG7</name>
    <dbReference type="NCBI Taxonomy" id="2825493"/>
    <lineage>
        <taxon>Viruses</taxon>
        <taxon>Duplodnaviria</taxon>
        <taxon>Heunggongvirae</taxon>
        <taxon>Uroviricota</taxon>
        <taxon>Caudoviricetes</taxon>
    </lineage>
</organism>
<protein>
    <submittedName>
        <fullName evidence="1">Uncharacterized protein</fullName>
    </submittedName>
</protein>
<evidence type="ECO:0000313" key="1">
    <source>
        <dbReference type="EMBL" id="DAE06323.1"/>
    </source>
</evidence>
<sequence>MAGRVYRRFRKSTGSSPVSSLGRLATVCRLKLFLFY</sequence>
<name>A0A8S5PIM3_9CAUD</name>
<dbReference type="EMBL" id="BK015433">
    <property type="protein sequence ID" value="DAE06323.1"/>
    <property type="molecule type" value="Genomic_DNA"/>
</dbReference>
<reference evidence="1" key="1">
    <citation type="journal article" date="2021" name="Proc. Natl. Acad. Sci. U.S.A.">
        <title>A Catalog of Tens of Thousands of Viruses from Human Metagenomes Reveals Hidden Associations with Chronic Diseases.</title>
        <authorList>
            <person name="Tisza M.J."/>
            <person name="Buck C.B."/>
        </authorList>
    </citation>
    <scope>NUCLEOTIDE SEQUENCE</scope>
    <source>
        <strain evidence="1">CtQWG7</strain>
    </source>
</reference>
<proteinExistence type="predicted"/>